<reference evidence="1 2" key="1">
    <citation type="submission" date="2015-09" db="EMBL/GenBank/DDBJ databases">
        <authorList>
            <consortium name="Swine Surveillance"/>
        </authorList>
    </citation>
    <scope>NUCLEOTIDE SEQUENCE [LARGE SCALE GENOMIC DNA]</scope>
    <source>
        <strain evidence="1 2">CECT 7648</strain>
    </source>
</reference>
<keyword evidence="2" id="KW-1185">Reference proteome</keyword>
<dbReference type="InterPro" id="IPR007375">
    <property type="entry name" value="SoxG"/>
</dbReference>
<name>A0A0P1GXD5_9RHOB</name>
<dbReference type="Pfam" id="PF04268">
    <property type="entry name" value="SoxG"/>
    <property type="match status" value="1"/>
</dbReference>
<proteinExistence type="predicted"/>
<dbReference type="Gene3D" id="3.30.1360.120">
    <property type="entry name" value="Probable tRNA modification gtpase trme, domain 1"/>
    <property type="match status" value="1"/>
</dbReference>
<dbReference type="EMBL" id="CYSE01000005">
    <property type="protein sequence ID" value="CUH80021.1"/>
    <property type="molecule type" value="Genomic_DNA"/>
</dbReference>
<dbReference type="STRING" id="441103.TRN7648_02746"/>
<accession>A0A0P1GXD5</accession>
<dbReference type="AlphaFoldDB" id="A0A0P1GXD5"/>
<dbReference type="Gene3D" id="3.30.70.1520">
    <property type="entry name" value="Heterotetrameric sarcosine oxidase"/>
    <property type="match status" value="1"/>
</dbReference>
<organism evidence="1 2">
    <name type="scientific">Tropicibacter naphthalenivorans</name>
    <dbReference type="NCBI Taxonomy" id="441103"/>
    <lineage>
        <taxon>Bacteria</taxon>
        <taxon>Pseudomonadati</taxon>
        <taxon>Pseudomonadota</taxon>
        <taxon>Alphaproteobacteria</taxon>
        <taxon>Rhodobacterales</taxon>
        <taxon>Roseobacteraceae</taxon>
        <taxon>Tropicibacter</taxon>
    </lineage>
</organism>
<sequence length="190" mass="19720">MSKPVLPLGGASSQGIVTVAEHGPAGMITLRGDLSSEALIKAVTDLTGAAMPGQRGANTNGDYGLLWMSPDELLILLPYAEADAAVATLDTALAGTHFLAVNVSDARAQFILKGAAVREVIAKIAPVDLSPAAFAPGEVRRTRFAQVAAGFWLADAETAHVFCFRSVAEYMFNTLRAVSVTGSEVGVFTA</sequence>
<evidence type="ECO:0000313" key="1">
    <source>
        <dbReference type="EMBL" id="CUH80021.1"/>
    </source>
</evidence>
<dbReference type="RefSeq" id="WP_058248245.1">
    <property type="nucleotide sequence ID" value="NZ_CYSE01000005.1"/>
</dbReference>
<protein>
    <submittedName>
        <fullName evidence="1">Sarcosine oxidase, gamma subunit family</fullName>
    </submittedName>
</protein>
<gene>
    <name evidence="1" type="ORF">TRN7648_02746</name>
</gene>
<dbReference type="SUPFAM" id="SSF103025">
    <property type="entry name" value="Folate-binding domain"/>
    <property type="match status" value="1"/>
</dbReference>
<dbReference type="Proteomes" id="UP000054935">
    <property type="component" value="Unassembled WGS sequence"/>
</dbReference>
<evidence type="ECO:0000313" key="2">
    <source>
        <dbReference type="Proteomes" id="UP000054935"/>
    </source>
</evidence>
<dbReference type="InterPro" id="IPR027266">
    <property type="entry name" value="TrmE/GcvT-like"/>
</dbReference>
<dbReference type="OrthoDB" id="9814782at2"/>